<sequence length="202" mass="21260">MSETFDYRVGMGNREDLLAGARKVIEEQGVAKATARDIAGAAGVSLAAIGYHFGSKEQLITEALLDALGTAIGDGMGELIREGAADAPIDGFARLWNGMPAVFADNREALLASLENTLRIVRNPVGREQMQAAVEGAYEGIAEEFAAAHPDLGDERARALSEFSFALVQGLAILWLLNPEGTPSGDRLASAVRTLAPAPPVE</sequence>
<evidence type="ECO:0000256" key="2">
    <source>
        <dbReference type="PROSITE-ProRule" id="PRU00335"/>
    </source>
</evidence>
<gene>
    <name evidence="4" type="ORF">GCM10009717_22840</name>
</gene>
<evidence type="ECO:0000259" key="3">
    <source>
        <dbReference type="PROSITE" id="PS50977"/>
    </source>
</evidence>
<dbReference type="Pfam" id="PF00440">
    <property type="entry name" value="TetR_N"/>
    <property type="match status" value="1"/>
</dbReference>
<dbReference type="PRINTS" id="PR00455">
    <property type="entry name" value="HTHTETR"/>
</dbReference>
<dbReference type="Gene3D" id="1.10.357.10">
    <property type="entry name" value="Tetracycline Repressor, domain 2"/>
    <property type="match status" value="1"/>
</dbReference>
<dbReference type="PANTHER" id="PTHR30055">
    <property type="entry name" value="HTH-TYPE TRANSCRIPTIONAL REGULATOR RUTR"/>
    <property type="match status" value="1"/>
</dbReference>
<proteinExistence type="predicted"/>
<organism evidence="4 5">
    <name type="scientific">Agromyces allii</name>
    <dbReference type="NCBI Taxonomy" id="393607"/>
    <lineage>
        <taxon>Bacteria</taxon>
        <taxon>Bacillati</taxon>
        <taxon>Actinomycetota</taxon>
        <taxon>Actinomycetes</taxon>
        <taxon>Micrococcales</taxon>
        <taxon>Microbacteriaceae</taxon>
        <taxon>Agromyces</taxon>
    </lineage>
</organism>
<name>A0ABP5C217_9MICO</name>
<dbReference type="Proteomes" id="UP001499954">
    <property type="component" value="Unassembled WGS sequence"/>
</dbReference>
<evidence type="ECO:0000256" key="1">
    <source>
        <dbReference type="ARBA" id="ARBA00023125"/>
    </source>
</evidence>
<dbReference type="SUPFAM" id="SSF48498">
    <property type="entry name" value="Tetracyclin repressor-like, C-terminal domain"/>
    <property type="match status" value="1"/>
</dbReference>
<dbReference type="EMBL" id="BAAAMK010000004">
    <property type="protein sequence ID" value="GAA1956207.1"/>
    <property type="molecule type" value="Genomic_DNA"/>
</dbReference>
<keyword evidence="1 2" id="KW-0238">DNA-binding</keyword>
<dbReference type="SUPFAM" id="SSF46689">
    <property type="entry name" value="Homeodomain-like"/>
    <property type="match status" value="1"/>
</dbReference>
<keyword evidence="5" id="KW-1185">Reference proteome</keyword>
<dbReference type="InterPro" id="IPR050109">
    <property type="entry name" value="HTH-type_TetR-like_transc_reg"/>
</dbReference>
<protein>
    <submittedName>
        <fullName evidence="4">TetR/AcrR family transcriptional regulator</fullName>
    </submittedName>
</protein>
<dbReference type="PROSITE" id="PS50977">
    <property type="entry name" value="HTH_TETR_2"/>
    <property type="match status" value="1"/>
</dbReference>
<evidence type="ECO:0000313" key="5">
    <source>
        <dbReference type="Proteomes" id="UP001499954"/>
    </source>
</evidence>
<feature type="DNA-binding region" description="H-T-H motif" evidence="2">
    <location>
        <begin position="34"/>
        <end position="53"/>
    </location>
</feature>
<dbReference type="InterPro" id="IPR001647">
    <property type="entry name" value="HTH_TetR"/>
</dbReference>
<dbReference type="InterPro" id="IPR009057">
    <property type="entry name" value="Homeodomain-like_sf"/>
</dbReference>
<comment type="caution">
    <text evidence="4">The sequence shown here is derived from an EMBL/GenBank/DDBJ whole genome shotgun (WGS) entry which is preliminary data.</text>
</comment>
<reference evidence="5" key="1">
    <citation type="journal article" date="2019" name="Int. J. Syst. Evol. Microbiol.">
        <title>The Global Catalogue of Microorganisms (GCM) 10K type strain sequencing project: providing services to taxonomists for standard genome sequencing and annotation.</title>
        <authorList>
            <consortium name="The Broad Institute Genomics Platform"/>
            <consortium name="The Broad Institute Genome Sequencing Center for Infectious Disease"/>
            <person name="Wu L."/>
            <person name="Ma J."/>
        </authorList>
    </citation>
    <scope>NUCLEOTIDE SEQUENCE [LARGE SCALE GENOMIC DNA]</scope>
    <source>
        <strain evidence="5">JCM 13584</strain>
    </source>
</reference>
<evidence type="ECO:0000313" key="4">
    <source>
        <dbReference type="EMBL" id="GAA1956207.1"/>
    </source>
</evidence>
<accession>A0ABP5C217</accession>
<feature type="domain" description="HTH tetR-type" evidence="3">
    <location>
        <begin position="11"/>
        <end position="71"/>
    </location>
</feature>
<dbReference type="InterPro" id="IPR036271">
    <property type="entry name" value="Tet_transcr_reg_TetR-rel_C_sf"/>
</dbReference>
<dbReference type="PANTHER" id="PTHR30055:SF219">
    <property type="entry name" value="TRANSCRIPTIONAL REGULATORY PROTEIN"/>
    <property type="match status" value="1"/>
</dbReference>